<comment type="caution">
    <text evidence="2">The sequence shown here is derived from an EMBL/GenBank/DDBJ whole genome shotgun (WGS) entry which is preliminary data.</text>
</comment>
<organism evidence="2 3">
    <name type="scientific">Aureococcus anophagefferens</name>
    <name type="common">Harmful bloom alga</name>
    <dbReference type="NCBI Taxonomy" id="44056"/>
    <lineage>
        <taxon>Eukaryota</taxon>
        <taxon>Sar</taxon>
        <taxon>Stramenopiles</taxon>
        <taxon>Ochrophyta</taxon>
        <taxon>Pelagophyceae</taxon>
        <taxon>Pelagomonadales</taxon>
        <taxon>Pelagomonadaceae</taxon>
        <taxon>Aureococcus</taxon>
    </lineage>
</organism>
<reference evidence="2 3" key="1">
    <citation type="submission" date="2024-03" db="EMBL/GenBank/DDBJ databases">
        <title>Aureococcus anophagefferens CCMP1851 and Kratosvirus quantuckense: Draft genome of a second virus-susceptible host strain in the model system.</title>
        <authorList>
            <person name="Chase E."/>
            <person name="Truchon A.R."/>
            <person name="Schepens W."/>
            <person name="Wilhelm S.W."/>
        </authorList>
    </citation>
    <scope>NUCLEOTIDE SEQUENCE [LARGE SCALE GENOMIC DNA]</scope>
    <source>
        <strain evidence="2 3">CCMP1851</strain>
    </source>
</reference>
<keyword evidence="1" id="KW-0732">Signal</keyword>
<feature type="signal peptide" evidence="1">
    <location>
        <begin position="1"/>
        <end position="16"/>
    </location>
</feature>
<evidence type="ECO:0000256" key="1">
    <source>
        <dbReference type="SAM" id="SignalP"/>
    </source>
</evidence>
<evidence type="ECO:0000313" key="3">
    <source>
        <dbReference type="Proteomes" id="UP001363151"/>
    </source>
</evidence>
<name>A0ABR1FQ26_AURAN</name>
<sequence length="207" mass="22647">MVLRWLLLATSAASRSKPAPWATRCPRVAWRTTPSYPIWAQVHRNRLGGLSLAPAVAAALRVVCVIGEVAGPDGAYSAARVVEDALLRRSLTLRDAAALARAGGAKVVLYHNPRGTNPRGADSCLRYGDAEKRARLERDDGTLAWYEAATLRARARGWRREIRVRAAGAGLRARWNRDGRRRLDDPCPVAASDPAALDREASLRPLR</sequence>
<dbReference type="EMBL" id="JBBJCI010000292">
    <property type="protein sequence ID" value="KAK7235524.1"/>
    <property type="molecule type" value="Genomic_DNA"/>
</dbReference>
<keyword evidence="3" id="KW-1185">Reference proteome</keyword>
<feature type="chain" id="PRO_5046385874" evidence="1">
    <location>
        <begin position="17"/>
        <end position="207"/>
    </location>
</feature>
<evidence type="ECO:0000313" key="2">
    <source>
        <dbReference type="EMBL" id="KAK7235524.1"/>
    </source>
</evidence>
<accession>A0ABR1FQ26</accession>
<protein>
    <submittedName>
        <fullName evidence="2">Uncharacterized protein</fullName>
    </submittedName>
</protein>
<dbReference type="Proteomes" id="UP001363151">
    <property type="component" value="Unassembled WGS sequence"/>
</dbReference>
<proteinExistence type="predicted"/>
<gene>
    <name evidence="2" type="ORF">SO694_00069133</name>
</gene>